<proteinExistence type="predicted"/>
<feature type="signal peptide" evidence="1">
    <location>
        <begin position="1"/>
        <end position="20"/>
    </location>
</feature>
<dbReference type="Proteomes" id="UP000028123">
    <property type="component" value="Unassembled WGS sequence"/>
</dbReference>
<keyword evidence="1" id="KW-0732">Signal</keyword>
<organism evidence="2 3">
    <name type="scientific">Paenibacillus tyrfis</name>
    <dbReference type="NCBI Taxonomy" id="1501230"/>
    <lineage>
        <taxon>Bacteria</taxon>
        <taxon>Bacillati</taxon>
        <taxon>Bacillota</taxon>
        <taxon>Bacilli</taxon>
        <taxon>Bacillales</taxon>
        <taxon>Paenibacillaceae</taxon>
        <taxon>Paenibacillus</taxon>
    </lineage>
</organism>
<dbReference type="AlphaFoldDB" id="A0A081PB23"/>
<protein>
    <recommendedName>
        <fullName evidence="4">Secreted protein</fullName>
    </recommendedName>
</protein>
<reference evidence="2 3" key="1">
    <citation type="submission" date="2014-06" db="EMBL/GenBank/DDBJ databases">
        <title>Draft genome sequence of Paenibacillus sp. MSt1.</title>
        <authorList>
            <person name="Aw Y.K."/>
            <person name="Ong K.S."/>
            <person name="Gan H.M."/>
            <person name="Lee S.M."/>
        </authorList>
    </citation>
    <scope>NUCLEOTIDE SEQUENCE [LARGE SCALE GENOMIC DNA]</scope>
    <source>
        <strain evidence="2 3">MSt1</strain>
    </source>
</reference>
<name>A0A081PB23_9BACL</name>
<feature type="chain" id="PRO_5001761541" description="Secreted protein" evidence="1">
    <location>
        <begin position="21"/>
        <end position="80"/>
    </location>
</feature>
<dbReference type="EMBL" id="JNVM01000001">
    <property type="protein sequence ID" value="KEQ27896.1"/>
    <property type="molecule type" value="Genomic_DNA"/>
</dbReference>
<gene>
    <name evidence="2" type="ORF">ET33_00265</name>
</gene>
<evidence type="ECO:0000313" key="2">
    <source>
        <dbReference type="EMBL" id="KEQ27896.1"/>
    </source>
</evidence>
<evidence type="ECO:0008006" key="4">
    <source>
        <dbReference type="Google" id="ProtNLM"/>
    </source>
</evidence>
<evidence type="ECO:0000313" key="3">
    <source>
        <dbReference type="Proteomes" id="UP000028123"/>
    </source>
</evidence>
<keyword evidence="3" id="KW-1185">Reference proteome</keyword>
<dbReference type="RefSeq" id="WP_036675074.1">
    <property type="nucleotide sequence ID" value="NZ_JNVM01000001.1"/>
</dbReference>
<accession>A0A081PB23</accession>
<sequence length="80" mass="8347">MLPSFWYAAATSCFSTSASASSSAAGSEADGVLAFVCWSMCSGKSSNIDTETELVVLDELMNISEDRTTLTCSGSLSFVI</sequence>
<comment type="caution">
    <text evidence="2">The sequence shown here is derived from an EMBL/GenBank/DDBJ whole genome shotgun (WGS) entry which is preliminary data.</text>
</comment>
<evidence type="ECO:0000256" key="1">
    <source>
        <dbReference type="SAM" id="SignalP"/>
    </source>
</evidence>